<keyword evidence="2" id="KW-0945">Host-virus interaction</keyword>
<accession>D6MTY0</accession>
<evidence type="ECO:0000256" key="2">
    <source>
        <dbReference type="ARBA" id="ARBA00022581"/>
    </source>
</evidence>
<evidence type="ECO:0000313" key="4">
    <source>
        <dbReference type="EMBL" id="ADG36428.1"/>
    </source>
</evidence>
<comment type="similarity">
    <text evidence="1">Belongs to the geminiviridae protein AC4/C4 family.</text>
</comment>
<dbReference type="Pfam" id="PF01492">
    <property type="entry name" value="Gemini_C4"/>
    <property type="match status" value="1"/>
</dbReference>
<evidence type="ECO:0000256" key="3">
    <source>
        <dbReference type="SAM" id="MobiDB-lite"/>
    </source>
</evidence>
<dbReference type="EMBL" id="GQ472987">
    <property type="protein sequence ID" value="ADG36428.1"/>
    <property type="molecule type" value="Genomic_DNA"/>
</dbReference>
<dbReference type="InterPro" id="IPR002488">
    <property type="entry name" value="Gemini_C4"/>
</dbReference>
<feature type="compositionally biased region" description="Low complexity" evidence="3">
    <location>
        <begin position="44"/>
        <end position="58"/>
    </location>
</feature>
<reference evidence="4" key="1">
    <citation type="journal article" date="2010" name="Arch. Virol.">
        <title>Two new 'legumoviruses' (genus Begomovirus) naturally infecting soybean in Nigeria.</title>
        <authorList>
            <person name="Alabi O.J."/>
            <person name="Kumar P.L."/>
            <person name="Mgbechi-Ezeri J.U."/>
            <person name="Naidu R.A."/>
        </authorList>
    </citation>
    <scope>NUCLEOTIDE SEQUENCE</scope>
    <source>
        <strain evidence="4">Cs1</strain>
    </source>
</reference>
<organism evidence="4">
    <name type="scientific">Soybean chlorotic blotch virus</name>
    <dbReference type="NCBI Taxonomy" id="761702"/>
    <lineage>
        <taxon>Viruses</taxon>
        <taxon>Monodnaviria</taxon>
        <taxon>Shotokuvirae</taxon>
        <taxon>Cressdnaviricota</taxon>
        <taxon>Repensiviricetes</taxon>
        <taxon>Geplafuvirales</taxon>
        <taxon>Geminiviridae</taxon>
        <taxon>Begomovirus</taxon>
        <taxon>Begomovirus glycinepallidi</taxon>
    </lineage>
</organism>
<feature type="region of interest" description="Disordered" evidence="3">
    <location>
        <begin position="42"/>
        <end position="62"/>
    </location>
</feature>
<name>D6MTY0_9GEMI</name>
<protein>
    <submittedName>
        <fullName evidence="4">AC4 protein</fullName>
    </submittedName>
</protein>
<proteinExistence type="inferred from homology"/>
<evidence type="ECO:0000256" key="1">
    <source>
        <dbReference type="ARBA" id="ARBA00008996"/>
    </source>
</evidence>
<sequence>MGSHISMCCYNSKVNSPSKILDCSTLSRERLLMCSTQTYKELNPAPTSSPTSTKTATPCHGESFRSMEDRVVEVSNLRTTLTPQQLTRAVRLRLSSY</sequence>
<gene>
    <name evidence="4" type="primary">AC4</name>
</gene>